<evidence type="ECO:0000259" key="8">
    <source>
        <dbReference type="SMART" id="SM00968"/>
    </source>
</evidence>
<dbReference type="CDD" id="cd03278">
    <property type="entry name" value="ABC_SMC_barmotin"/>
    <property type="match status" value="1"/>
</dbReference>
<comment type="caution">
    <text evidence="9">The sequence shown here is derived from an EMBL/GenBank/DDBJ whole genome shotgun (WGS) entry which is preliminary data.</text>
</comment>
<dbReference type="InterPro" id="IPR024704">
    <property type="entry name" value="SMC"/>
</dbReference>
<keyword evidence="2 7" id="KW-0963">Cytoplasm</keyword>
<feature type="domain" description="SMC hinge" evidence="8">
    <location>
        <begin position="520"/>
        <end position="638"/>
    </location>
</feature>
<dbReference type="AlphaFoldDB" id="K8DZI1"/>
<dbReference type="SUPFAM" id="SSF57997">
    <property type="entry name" value="Tropomyosin"/>
    <property type="match status" value="1"/>
</dbReference>
<dbReference type="Gene3D" id="1.20.1060.20">
    <property type="match status" value="1"/>
</dbReference>
<dbReference type="Gene3D" id="6.10.140.1720">
    <property type="match status" value="1"/>
</dbReference>
<dbReference type="Gene3D" id="3.30.70.1620">
    <property type="match status" value="1"/>
</dbReference>
<evidence type="ECO:0000256" key="2">
    <source>
        <dbReference type="ARBA" id="ARBA00022490"/>
    </source>
</evidence>
<dbReference type="SMART" id="SM00968">
    <property type="entry name" value="SMC_hinge"/>
    <property type="match status" value="1"/>
</dbReference>
<keyword evidence="5 7" id="KW-0175">Coiled coil</keyword>
<proteinExistence type="inferred from homology"/>
<feature type="coiled-coil region" evidence="7">
    <location>
        <begin position="673"/>
        <end position="910"/>
    </location>
</feature>
<dbReference type="InterPro" id="IPR003395">
    <property type="entry name" value="RecF/RecN/SMC_N"/>
</dbReference>
<dbReference type="HAMAP" id="MF_01894">
    <property type="entry name" value="Smc_prok"/>
    <property type="match status" value="1"/>
</dbReference>
<dbReference type="Gene3D" id="3.40.50.300">
    <property type="entry name" value="P-loop containing nucleotide triphosphate hydrolases"/>
    <property type="match status" value="2"/>
</dbReference>
<dbReference type="GO" id="GO:0005694">
    <property type="term" value="C:chromosome"/>
    <property type="evidence" value="ECO:0007669"/>
    <property type="project" value="InterPro"/>
</dbReference>
<comment type="similarity">
    <text evidence="7">Belongs to the SMC family.</text>
</comment>
<keyword evidence="3 7" id="KW-0547">Nucleotide-binding</keyword>
<keyword evidence="6 7" id="KW-0238">DNA-binding</keyword>
<dbReference type="Pfam" id="PF02463">
    <property type="entry name" value="SMC_N"/>
    <property type="match status" value="1"/>
</dbReference>
<dbReference type="Proteomes" id="UP000009315">
    <property type="component" value="Unassembled WGS sequence"/>
</dbReference>
<dbReference type="GO" id="GO:0005524">
    <property type="term" value="F:ATP binding"/>
    <property type="evidence" value="ECO:0007669"/>
    <property type="project" value="UniProtKB-UniRule"/>
</dbReference>
<comment type="function">
    <text evidence="7">Required for chromosome condensation and partitioning.</text>
</comment>
<accession>K8DZI1</accession>
<dbReference type="GO" id="GO:0030261">
    <property type="term" value="P:chromosome condensation"/>
    <property type="evidence" value="ECO:0007669"/>
    <property type="project" value="InterPro"/>
</dbReference>
<dbReference type="PIRSF" id="PIRSF005719">
    <property type="entry name" value="SMC"/>
    <property type="match status" value="1"/>
</dbReference>
<dbReference type="GO" id="GO:0007062">
    <property type="term" value="P:sister chromatid cohesion"/>
    <property type="evidence" value="ECO:0007669"/>
    <property type="project" value="InterPro"/>
</dbReference>
<comment type="domain">
    <text evidence="7">Contains large globular domains required for ATP hydrolysis at each terminus and a third globular domain forming a flexible hinge near the middle of the molecule. These domains are separated by coiled-coil structures.</text>
</comment>
<sequence>MSLKRIEIQGFKSFGDRVRLELYPGLSVIVGPNGSGKSNIADAISWCLGEHRASQLRGSRMEDIIFAGSDKRKPVGMAEVTLTLDNETKTFPLPYEEIAVTRRLYRSGESEFFINKVPCRLKDIQALFMDTGLGRGAYSLIGQGKVDEILSSRPDERRSVIEEAAGIVKYRYRKEEALRKLAAAEQDLDRISDIINELASRIQPLAAQAAKARQYKELSEQAWQLELSLFKRDWQELTAKAEEIAQQVQQLKKELQDERPVIEEKLEQVRTELLSLEKSITDAREKYHFITSQIETAQNKLSLTNDRLSHYHNEIARAEKDCQEARAALQKLETELHQEKEKLDKLKQEAAAKSASSGHRELHQLAQEMQEKQALLNNLNNDLIDQLNRVAQQRNIKNQAADRKEQLNQRLSHMQRLAGQTAEREKSLLAALERAQDKLQEAGRRKQLLVSGIQQREQELTQINQDLSGLNAKLMRLKETLVAKQSRLRVLDESISSHSSFIKPVRELLKAARDYPAELTGICGAVADLIKVPRGMETAIEAALGSALQNLVTETSDQAKAAIEYLKKHNLGRATFLPLDSLRPTPAGLWEKKALGLPGVIGLASDLTEAAARYRSVVELLLGRLVVVDKLDNAVKAAKQLQQRIRIVTLTGELLHPGGSLTGGGPARNAGGMLHSRREREELARQLQRLQQQINELAQRLADKQLAQRQLTEAQQTCQQQLINLELELQAADIDVSKTGEELQRVRERIQEGQWEIAKTEQEITSWSANEAAAAEKLTVLEQELEQLQIHLTSTQQALAAVNDRKTQLESAVHREQIQQAELRQQILGSQKIMERLTREREEKRMFLSSAEAQLIHLQNRVQELAAQRLALSDQLQGLQQDQQSAAENLDKLKKKHEAEAAVLKQLEERWQKLQAYWQQTREQIHALELQQARNQTELELLSKRLAENGIADPAGIPVAPAASKRQARARWQEIKTQMAALEPVNPGAEAEYREVTERYHFLLGQQQDLAESKRALQQLVEELNRVMAAQFTEAFNIINRNFNQVFQQLFGGGSAAMSLTDKNTLTCGIEITARPPGKKNQNLSLLSGGERALTAIALLFAILQYKPSPFCVLDEIEASLDEANVKRLADYLSRTSQEVQFIVISHRKGTMEQADALYGVTMDEAGVTRLLSMSLEEFKDKQRSA</sequence>
<dbReference type="eggNOG" id="COG1196">
    <property type="taxonomic scope" value="Bacteria"/>
</dbReference>
<dbReference type="Pfam" id="PF06470">
    <property type="entry name" value="SMC_hinge"/>
    <property type="match status" value="1"/>
</dbReference>
<dbReference type="STRING" id="1121428.DESHY_40044"/>
<keyword evidence="4 7" id="KW-0067">ATP-binding</keyword>
<feature type="coiled-coil region" evidence="7">
    <location>
        <begin position="167"/>
        <end position="201"/>
    </location>
</feature>
<evidence type="ECO:0000313" key="9">
    <source>
        <dbReference type="EMBL" id="CCO08494.1"/>
    </source>
</evidence>
<dbReference type="FunFam" id="3.40.50.300:FF:000984">
    <property type="entry name" value="Chromosome partition protein Smc"/>
    <property type="match status" value="1"/>
</dbReference>
<dbReference type="RefSeq" id="WP_008411954.1">
    <property type="nucleotide sequence ID" value="NZ_CAOS01000011.1"/>
</dbReference>
<evidence type="ECO:0000256" key="1">
    <source>
        <dbReference type="ARBA" id="ARBA00004496"/>
    </source>
</evidence>
<dbReference type="GO" id="GO:0003677">
    <property type="term" value="F:DNA binding"/>
    <property type="evidence" value="ECO:0007669"/>
    <property type="project" value="UniProtKB-UniRule"/>
</dbReference>
<evidence type="ECO:0000256" key="3">
    <source>
        <dbReference type="ARBA" id="ARBA00022741"/>
    </source>
</evidence>
<evidence type="ECO:0000256" key="4">
    <source>
        <dbReference type="ARBA" id="ARBA00022840"/>
    </source>
</evidence>
<dbReference type="PANTHER" id="PTHR43977">
    <property type="entry name" value="STRUCTURAL MAINTENANCE OF CHROMOSOMES PROTEIN 3"/>
    <property type="match status" value="1"/>
</dbReference>
<dbReference type="InterPro" id="IPR036277">
    <property type="entry name" value="SMC_hinge_sf"/>
</dbReference>
<protein>
    <recommendedName>
        <fullName evidence="7">Chromosome partition protein Smc</fullName>
    </recommendedName>
</protein>
<gene>
    <name evidence="7 9" type="primary">smc</name>
    <name evidence="9" type="ORF">DESHY_40044</name>
</gene>
<dbReference type="InterPro" id="IPR011890">
    <property type="entry name" value="SMC_prok"/>
</dbReference>
<keyword evidence="10" id="KW-1185">Reference proteome</keyword>
<evidence type="ECO:0000256" key="6">
    <source>
        <dbReference type="ARBA" id="ARBA00023125"/>
    </source>
</evidence>
<dbReference type="SUPFAM" id="SSF75553">
    <property type="entry name" value="Smc hinge domain"/>
    <property type="match status" value="1"/>
</dbReference>
<dbReference type="GO" id="GO:0016887">
    <property type="term" value="F:ATP hydrolysis activity"/>
    <property type="evidence" value="ECO:0007669"/>
    <property type="project" value="InterPro"/>
</dbReference>
<dbReference type="NCBIfam" id="TIGR02168">
    <property type="entry name" value="SMC_prok_B"/>
    <property type="match status" value="1"/>
</dbReference>
<dbReference type="OrthoDB" id="9808768at2"/>
<evidence type="ECO:0000313" key="10">
    <source>
        <dbReference type="Proteomes" id="UP000009315"/>
    </source>
</evidence>
<evidence type="ECO:0000256" key="5">
    <source>
        <dbReference type="ARBA" id="ARBA00023054"/>
    </source>
</evidence>
<evidence type="ECO:0000256" key="7">
    <source>
        <dbReference type="HAMAP-Rule" id="MF_01894"/>
    </source>
</evidence>
<dbReference type="FunFam" id="3.40.50.300:FF:000901">
    <property type="entry name" value="Chromosome partition protein Smc"/>
    <property type="match status" value="1"/>
</dbReference>
<dbReference type="EMBL" id="CAOS01000011">
    <property type="protein sequence ID" value="CCO08494.1"/>
    <property type="molecule type" value="Genomic_DNA"/>
</dbReference>
<dbReference type="GO" id="GO:0007059">
    <property type="term" value="P:chromosome segregation"/>
    <property type="evidence" value="ECO:0007669"/>
    <property type="project" value="UniProtKB-UniRule"/>
</dbReference>
<dbReference type="SUPFAM" id="SSF52540">
    <property type="entry name" value="P-loop containing nucleoside triphosphate hydrolases"/>
    <property type="match status" value="2"/>
</dbReference>
<organism evidence="9 10">
    <name type="scientific">Desulforamulus hydrothermalis Lam5 = DSM 18033</name>
    <dbReference type="NCBI Taxonomy" id="1121428"/>
    <lineage>
        <taxon>Bacteria</taxon>
        <taxon>Bacillati</taxon>
        <taxon>Bacillota</taxon>
        <taxon>Clostridia</taxon>
        <taxon>Eubacteriales</taxon>
        <taxon>Peptococcaceae</taxon>
        <taxon>Desulforamulus</taxon>
    </lineage>
</organism>
<dbReference type="InterPro" id="IPR010935">
    <property type="entry name" value="SMC_hinge"/>
</dbReference>
<feature type="binding site" evidence="7">
    <location>
        <begin position="32"/>
        <end position="39"/>
    </location>
    <ligand>
        <name>ATP</name>
        <dbReference type="ChEBI" id="CHEBI:30616"/>
    </ligand>
</feature>
<name>K8DZI1_9FIRM</name>
<comment type="subcellular location">
    <subcellularLocation>
        <location evidence="1 7">Cytoplasm</location>
    </subcellularLocation>
</comment>
<dbReference type="GO" id="GO:0005737">
    <property type="term" value="C:cytoplasm"/>
    <property type="evidence" value="ECO:0007669"/>
    <property type="project" value="UniProtKB-SubCell"/>
</dbReference>
<comment type="subunit">
    <text evidence="7">Homodimer.</text>
</comment>
<reference evidence="9 10" key="1">
    <citation type="journal article" date="2013" name="Genome Announc.">
        <title>Genome Sequence of the Sulfate-Reducing Bacterium Desulfotomaculum hydrothermale Lam5(T).</title>
        <authorList>
            <person name="Amin O."/>
            <person name="Fardeau M.L."/>
            <person name="Valette O."/>
            <person name="Hirschler-Rea A."/>
            <person name="Barbe V."/>
            <person name="Medigue C."/>
            <person name="Vacherie B."/>
            <person name="Ollivier B."/>
            <person name="Bertin P.N."/>
            <person name="Dolla A."/>
        </authorList>
    </citation>
    <scope>NUCLEOTIDE SEQUENCE [LARGE SCALE GENOMIC DNA]</scope>
    <source>
        <strain evidence="10">Lam5 / DSM 18033</strain>
    </source>
</reference>
<feature type="coiled-coil region" evidence="7">
    <location>
        <begin position="1003"/>
        <end position="1030"/>
    </location>
</feature>
<feature type="coiled-coil region" evidence="7">
    <location>
        <begin position="234"/>
        <end position="487"/>
    </location>
</feature>
<dbReference type="InterPro" id="IPR027417">
    <property type="entry name" value="P-loop_NTPase"/>
</dbReference>
<dbReference type="GO" id="GO:0006260">
    <property type="term" value="P:DNA replication"/>
    <property type="evidence" value="ECO:0007669"/>
    <property type="project" value="UniProtKB-UniRule"/>
</dbReference>